<dbReference type="OrthoDB" id="1653740at2"/>
<organism evidence="2 3">
    <name type="scientific">Thomasclavelia cocleata</name>
    <dbReference type="NCBI Taxonomy" id="69824"/>
    <lineage>
        <taxon>Bacteria</taxon>
        <taxon>Bacillati</taxon>
        <taxon>Bacillota</taxon>
        <taxon>Erysipelotrichia</taxon>
        <taxon>Erysipelotrichales</taxon>
        <taxon>Coprobacillaceae</taxon>
        <taxon>Thomasclavelia</taxon>
    </lineage>
</organism>
<feature type="chain" id="PRO_5011480740" evidence="1">
    <location>
        <begin position="21"/>
        <end position="170"/>
    </location>
</feature>
<sequence>MKKIMMFIMVFCISQTFIFATSDNISIYTVETESEIIIDQLYENKNVETYKFIIENAIEDGCINITYSIDNQVVKNDNNILVFQEKTSYFFIATTPKHLFLRPDKKHKKLVKGKVDVSSIDEGFVYAMQNVGYIREDKSMIRNDDLIMRFENVYNDHNYKIEFKYNVATK</sequence>
<feature type="signal peptide" evidence="1">
    <location>
        <begin position="1"/>
        <end position="20"/>
    </location>
</feature>
<evidence type="ECO:0000313" key="3">
    <source>
        <dbReference type="Proteomes" id="UP000198558"/>
    </source>
</evidence>
<keyword evidence="3" id="KW-1185">Reference proteome</keyword>
<evidence type="ECO:0000313" key="2">
    <source>
        <dbReference type="EMBL" id="SET58414.1"/>
    </source>
</evidence>
<protein>
    <submittedName>
        <fullName evidence="2">Uncharacterized protein</fullName>
    </submittedName>
</protein>
<dbReference type="Proteomes" id="UP000198558">
    <property type="component" value="Unassembled WGS sequence"/>
</dbReference>
<gene>
    <name evidence="2" type="ORF">SAMN04489758_1207</name>
</gene>
<evidence type="ECO:0000256" key="1">
    <source>
        <dbReference type="SAM" id="SignalP"/>
    </source>
</evidence>
<dbReference type="EMBL" id="FOIN01000020">
    <property type="protein sequence ID" value="SET58414.1"/>
    <property type="molecule type" value="Genomic_DNA"/>
</dbReference>
<reference evidence="3" key="1">
    <citation type="submission" date="2016-10" db="EMBL/GenBank/DDBJ databases">
        <authorList>
            <person name="Varghese N."/>
            <person name="Submissions S."/>
        </authorList>
    </citation>
    <scope>NUCLEOTIDE SEQUENCE [LARGE SCALE GENOMIC DNA]</scope>
    <source>
        <strain evidence="3">DSM 1551</strain>
    </source>
</reference>
<keyword evidence="1" id="KW-0732">Signal</keyword>
<accession>A0A1I0FLP4</accession>
<dbReference type="AlphaFoldDB" id="A0A1I0FLP4"/>
<dbReference type="GeneID" id="78288646"/>
<name>A0A1I0FLP4_9FIRM</name>
<dbReference type="RefSeq" id="WP_092354345.1">
    <property type="nucleotide sequence ID" value="NZ_FOIN01000020.1"/>
</dbReference>
<proteinExistence type="predicted"/>